<dbReference type="GeneID" id="11970532"/>
<dbReference type="EMBL" id="CP003243">
    <property type="protein sequence ID" value="AFC99403.1"/>
    <property type="molecule type" value="Genomic_DNA"/>
</dbReference>
<dbReference type="HOGENOM" id="CLU_2103490_0_0_2"/>
<evidence type="ECO:0000313" key="1">
    <source>
        <dbReference type="EMBL" id="AFC99403.1"/>
    </source>
</evidence>
<organism evidence="1 2">
    <name type="scientific">Methanocella conradii (strain DSM 24694 / JCM 17849 / CGMCC 1.5162 / HZ254)</name>
    <dbReference type="NCBI Taxonomy" id="1041930"/>
    <lineage>
        <taxon>Archaea</taxon>
        <taxon>Methanobacteriati</taxon>
        <taxon>Methanobacteriota</taxon>
        <taxon>Stenosarchaea group</taxon>
        <taxon>Methanomicrobia</taxon>
        <taxon>Methanocellales</taxon>
        <taxon>Methanocellaceae</taxon>
        <taxon>Methanocella</taxon>
    </lineage>
</organism>
<dbReference type="RefSeq" id="WP_014405242.1">
    <property type="nucleotide sequence ID" value="NC_017034.1"/>
</dbReference>
<dbReference type="Proteomes" id="UP000005233">
    <property type="component" value="Chromosome"/>
</dbReference>
<dbReference type="KEGG" id="mez:Mtc_0640"/>
<dbReference type="STRING" id="1041930.Mtc_0640"/>
<dbReference type="OrthoDB" id="145958at2157"/>
<dbReference type="eggNOG" id="arCOG11685">
    <property type="taxonomic scope" value="Archaea"/>
</dbReference>
<proteinExistence type="predicted"/>
<sequence length="115" mass="13311">MDKLEQEEMAATVFSYLIRGLSSGQRGAMKSELMKKLEPIRELYGLSDEVYPLYIDQCIAHKKFLKVQDAIEAFGNAIARGEVSPRDERIMMQWVLNVQNQVRTYGNIKTKRRRA</sequence>
<name>H8I6T3_METCZ</name>
<accession>H8I6T3</accession>
<keyword evidence="2" id="KW-1185">Reference proteome</keyword>
<gene>
    <name evidence="1" type="ordered locus">Mtc_0640</name>
</gene>
<protein>
    <submittedName>
        <fullName evidence="1">Uncharacterized protein</fullName>
    </submittedName>
</protein>
<evidence type="ECO:0000313" key="2">
    <source>
        <dbReference type="Proteomes" id="UP000005233"/>
    </source>
</evidence>
<reference evidence="1 2" key="1">
    <citation type="journal article" date="2012" name="J. Bacteriol.">
        <title>Complete genome sequence of a thermophilic methanogen, Methanocella conradii HZ254, isolated from Chinese rice field soil.</title>
        <authorList>
            <person name="Lu Z."/>
            <person name="Lu Y."/>
        </authorList>
    </citation>
    <scope>NUCLEOTIDE SEQUENCE [LARGE SCALE GENOMIC DNA]</scope>
    <source>
        <strain evidence="2">DSM 24694 / JCM 17849 / CGMCC 1.5162 / HZ254</strain>
    </source>
</reference>
<dbReference type="AlphaFoldDB" id="H8I6T3"/>